<organism evidence="2 3">
    <name type="scientific">Roseibacillus persicicus</name>
    <dbReference type="NCBI Taxonomy" id="454148"/>
    <lineage>
        <taxon>Bacteria</taxon>
        <taxon>Pseudomonadati</taxon>
        <taxon>Verrucomicrobiota</taxon>
        <taxon>Verrucomicrobiia</taxon>
        <taxon>Verrucomicrobiales</taxon>
        <taxon>Verrucomicrobiaceae</taxon>
        <taxon>Roseibacillus</taxon>
    </lineage>
</organism>
<reference evidence="2" key="2">
    <citation type="submission" date="2020-09" db="EMBL/GenBank/DDBJ databases">
        <authorList>
            <person name="Sun Q."/>
            <person name="Kim S."/>
        </authorList>
    </citation>
    <scope>NUCLEOTIDE SEQUENCE</scope>
    <source>
        <strain evidence="2">KCTC 12988</strain>
    </source>
</reference>
<keyword evidence="3" id="KW-1185">Reference proteome</keyword>
<dbReference type="Proteomes" id="UP000644507">
    <property type="component" value="Unassembled WGS sequence"/>
</dbReference>
<sequence length="59" mass="6563">MAVSRDLGTLILFLPFVALLSEKGQLRGKIDLRDWKPVLVWVVVIVLAVVVDCVVFKPS</sequence>
<evidence type="ECO:0000313" key="2">
    <source>
        <dbReference type="EMBL" id="GHC67606.1"/>
    </source>
</evidence>
<dbReference type="EMBL" id="BMXI01000025">
    <property type="protein sequence ID" value="GHC67606.1"/>
    <property type="molecule type" value="Genomic_DNA"/>
</dbReference>
<dbReference type="AlphaFoldDB" id="A0A918WRF5"/>
<feature type="transmembrane region" description="Helical" evidence="1">
    <location>
        <begin position="38"/>
        <end position="56"/>
    </location>
</feature>
<gene>
    <name evidence="2" type="ORF">GCM10007100_39590</name>
</gene>
<evidence type="ECO:0000256" key="1">
    <source>
        <dbReference type="SAM" id="Phobius"/>
    </source>
</evidence>
<comment type="caution">
    <text evidence="2">The sequence shown here is derived from an EMBL/GenBank/DDBJ whole genome shotgun (WGS) entry which is preliminary data.</text>
</comment>
<keyword evidence="1" id="KW-0812">Transmembrane</keyword>
<keyword evidence="1" id="KW-1133">Transmembrane helix</keyword>
<keyword evidence="1" id="KW-0472">Membrane</keyword>
<protein>
    <submittedName>
        <fullName evidence="2">Uncharacterized protein</fullName>
    </submittedName>
</protein>
<reference evidence="2" key="1">
    <citation type="journal article" date="2014" name="Int. J. Syst. Evol. Microbiol.">
        <title>Complete genome sequence of Corynebacterium casei LMG S-19264T (=DSM 44701T), isolated from a smear-ripened cheese.</title>
        <authorList>
            <consortium name="US DOE Joint Genome Institute (JGI-PGF)"/>
            <person name="Walter F."/>
            <person name="Albersmeier A."/>
            <person name="Kalinowski J."/>
            <person name="Ruckert C."/>
        </authorList>
    </citation>
    <scope>NUCLEOTIDE SEQUENCE</scope>
    <source>
        <strain evidence="2">KCTC 12988</strain>
    </source>
</reference>
<evidence type="ECO:0000313" key="3">
    <source>
        <dbReference type="Proteomes" id="UP000644507"/>
    </source>
</evidence>
<name>A0A918WRF5_9BACT</name>
<accession>A0A918WRF5</accession>
<proteinExistence type="predicted"/>